<keyword evidence="3" id="KW-0804">Transcription</keyword>
<protein>
    <submittedName>
        <fullName evidence="5">GlxA family transcriptional regulator</fullName>
    </submittedName>
</protein>
<dbReference type="Gene3D" id="3.40.50.880">
    <property type="match status" value="1"/>
</dbReference>
<dbReference type="SUPFAM" id="SSF52317">
    <property type="entry name" value="Class I glutamine amidotransferase-like"/>
    <property type="match status" value="1"/>
</dbReference>
<evidence type="ECO:0000256" key="2">
    <source>
        <dbReference type="ARBA" id="ARBA00023125"/>
    </source>
</evidence>
<dbReference type="InterPro" id="IPR002818">
    <property type="entry name" value="DJ-1/PfpI"/>
</dbReference>
<evidence type="ECO:0000256" key="3">
    <source>
        <dbReference type="ARBA" id="ARBA00023163"/>
    </source>
</evidence>
<dbReference type="RefSeq" id="WP_269122893.1">
    <property type="nucleotide sequence ID" value="NZ_JAPUBN010000010.1"/>
</dbReference>
<name>A0ABT4JQU2_9GAMM</name>
<dbReference type="SUPFAM" id="SSF46689">
    <property type="entry name" value="Homeodomain-like"/>
    <property type="match status" value="2"/>
</dbReference>
<comment type="caution">
    <text evidence="5">The sequence shown here is derived from an EMBL/GenBank/DDBJ whole genome shotgun (WGS) entry which is preliminary data.</text>
</comment>
<dbReference type="SMART" id="SM00342">
    <property type="entry name" value="HTH_ARAC"/>
    <property type="match status" value="1"/>
</dbReference>
<reference evidence="5" key="1">
    <citation type="submission" date="2022-12" db="EMBL/GenBank/DDBJ databases">
        <title>Marinomonas 15G1-11 sp. nov, isolated from marine algae.</title>
        <authorList>
            <person name="Butt M."/>
            <person name="Choi D.G."/>
            <person name="Kim J.M."/>
            <person name="Lee J.K."/>
            <person name="Baek J.H."/>
            <person name="Jeon C.O."/>
        </authorList>
    </citation>
    <scope>NUCLEOTIDE SEQUENCE</scope>
    <source>
        <strain evidence="5">15G1-11</strain>
    </source>
</reference>
<evidence type="ECO:0000256" key="1">
    <source>
        <dbReference type="ARBA" id="ARBA00023015"/>
    </source>
</evidence>
<organism evidence="5 6">
    <name type="scientific">Marinomonas phaeophyticola</name>
    <dbReference type="NCBI Taxonomy" id="3004091"/>
    <lineage>
        <taxon>Bacteria</taxon>
        <taxon>Pseudomonadati</taxon>
        <taxon>Pseudomonadota</taxon>
        <taxon>Gammaproteobacteria</taxon>
        <taxon>Oceanospirillales</taxon>
        <taxon>Oceanospirillaceae</taxon>
        <taxon>Marinomonas</taxon>
    </lineage>
</organism>
<dbReference type="InterPro" id="IPR009057">
    <property type="entry name" value="Homeodomain-like_sf"/>
</dbReference>
<dbReference type="CDD" id="cd03136">
    <property type="entry name" value="GATase1_AraC_ArgR_like"/>
    <property type="match status" value="1"/>
</dbReference>
<dbReference type="InterPro" id="IPR052158">
    <property type="entry name" value="INH-QAR"/>
</dbReference>
<dbReference type="PROSITE" id="PS01124">
    <property type="entry name" value="HTH_ARAC_FAMILY_2"/>
    <property type="match status" value="1"/>
</dbReference>
<evidence type="ECO:0000313" key="5">
    <source>
        <dbReference type="EMBL" id="MCZ2720762.1"/>
    </source>
</evidence>
<dbReference type="Proteomes" id="UP001149719">
    <property type="component" value="Unassembled WGS sequence"/>
</dbReference>
<dbReference type="Gene3D" id="1.10.10.60">
    <property type="entry name" value="Homeodomain-like"/>
    <property type="match status" value="1"/>
</dbReference>
<proteinExistence type="predicted"/>
<sequence length="383" mass="42847">MINVTGSSPSPNSKPATRVGFLLLDHFTMIALASSIEPLRMANQLSAKELYTWHVMTETGQPSSASDGLSLTPDSSIEDAPDLDMIVVVGGVNITRNFSPKQVSWLQKQARKGVRLGAICTGAYVLAYAGLLDGYNCSAHWECLTILQENFPKVNCNNRLFTIDDKRFTSSGGSAPLDMFLTLIAREHSSKLSSAVSDMFICDRIRTEMDQQRVLLRQVNSGGGFKPKLVDVIELMENNLEEPIDLDELAVFVDVSRRQLERMFHKYLDCSPSRYYLKLRLDRARQLLKQSSMSVVEISAACGFISTPHFSRCYRKHIGTSPRDERKMVWSNDNFKPIYQDSNRLPMDEKHQHASLALNKAQAEPSYGSVDLGNDLSCSSITY</sequence>
<dbReference type="Pfam" id="PF12833">
    <property type="entry name" value="HTH_18"/>
    <property type="match status" value="1"/>
</dbReference>
<feature type="domain" description="HTH araC/xylS-type" evidence="4">
    <location>
        <begin position="230"/>
        <end position="328"/>
    </location>
</feature>
<gene>
    <name evidence="5" type="ORF">O1D97_03665</name>
</gene>
<evidence type="ECO:0000259" key="4">
    <source>
        <dbReference type="PROSITE" id="PS01124"/>
    </source>
</evidence>
<dbReference type="EMBL" id="JAPUBN010000010">
    <property type="protein sequence ID" value="MCZ2720762.1"/>
    <property type="molecule type" value="Genomic_DNA"/>
</dbReference>
<dbReference type="PANTHER" id="PTHR43130:SF3">
    <property type="entry name" value="HTH-TYPE TRANSCRIPTIONAL REGULATOR RV1931C"/>
    <property type="match status" value="1"/>
</dbReference>
<dbReference type="InterPro" id="IPR029062">
    <property type="entry name" value="Class_I_gatase-like"/>
</dbReference>
<keyword evidence="6" id="KW-1185">Reference proteome</keyword>
<dbReference type="Pfam" id="PF01965">
    <property type="entry name" value="DJ-1_PfpI"/>
    <property type="match status" value="1"/>
</dbReference>
<evidence type="ECO:0000313" key="6">
    <source>
        <dbReference type="Proteomes" id="UP001149719"/>
    </source>
</evidence>
<dbReference type="PROSITE" id="PS00041">
    <property type="entry name" value="HTH_ARAC_FAMILY_1"/>
    <property type="match status" value="1"/>
</dbReference>
<dbReference type="PANTHER" id="PTHR43130">
    <property type="entry name" value="ARAC-FAMILY TRANSCRIPTIONAL REGULATOR"/>
    <property type="match status" value="1"/>
</dbReference>
<dbReference type="InterPro" id="IPR018060">
    <property type="entry name" value="HTH_AraC"/>
</dbReference>
<accession>A0ABT4JQU2</accession>
<dbReference type="InterPro" id="IPR018062">
    <property type="entry name" value="HTH_AraC-typ_CS"/>
</dbReference>
<keyword evidence="1" id="KW-0805">Transcription regulation</keyword>
<keyword evidence="2" id="KW-0238">DNA-binding</keyword>